<evidence type="ECO:0000313" key="1">
    <source>
        <dbReference type="EMBL" id="GKV50790.1"/>
    </source>
</evidence>
<dbReference type="Proteomes" id="UP001054252">
    <property type="component" value="Unassembled WGS sequence"/>
</dbReference>
<name>A0AAV5MML6_9ROSI</name>
<accession>A0AAV5MML6</accession>
<sequence>MGERMMLGTMGEVLHQGFLLQEIREYGQGATLVFN</sequence>
<gene>
    <name evidence="1" type="ORF">SLEP1_g57485</name>
</gene>
<dbReference type="AlphaFoldDB" id="A0AAV5MML6"/>
<dbReference type="EMBL" id="BPVZ01000397">
    <property type="protein sequence ID" value="GKV50790.1"/>
    <property type="molecule type" value="Genomic_DNA"/>
</dbReference>
<protein>
    <submittedName>
        <fullName evidence="1">Uncharacterized protein</fullName>
    </submittedName>
</protein>
<comment type="caution">
    <text evidence="1">The sequence shown here is derived from an EMBL/GenBank/DDBJ whole genome shotgun (WGS) entry which is preliminary data.</text>
</comment>
<reference evidence="1 2" key="1">
    <citation type="journal article" date="2021" name="Commun. Biol.">
        <title>The genome of Shorea leprosula (Dipterocarpaceae) highlights the ecological relevance of drought in aseasonal tropical rainforests.</title>
        <authorList>
            <person name="Ng K.K.S."/>
            <person name="Kobayashi M.J."/>
            <person name="Fawcett J.A."/>
            <person name="Hatakeyama M."/>
            <person name="Paape T."/>
            <person name="Ng C.H."/>
            <person name="Ang C.C."/>
            <person name="Tnah L.H."/>
            <person name="Lee C.T."/>
            <person name="Nishiyama T."/>
            <person name="Sese J."/>
            <person name="O'Brien M.J."/>
            <person name="Copetti D."/>
            <person name="Mohd Noor M.I."/>
            <person name="Ong R.C."/>
            <person name="Putra M."/>
            <person name="Sireger I.Z."/>
            <person name="Indrioko S."/>
            <person name="Kosugi Y."/>
            <person name="Izuno A."/>
            <person name="Isagi Y."/>
            <person name="Lee S.L."/>
            <person name="Shimizu K.K."/>
        </authorList>
    </citation>
    <scope>NUCLEOTIDE SEQUENCE [LARGE SCALE GENOMIC DNA]</scope>
    <source>
        <strain evidence="1">214</strain>
    </source>
</reference>
<keyword evidence="2" id="KW-1185">Reference proteome</keyword>
<proteinExistence type="predicted"/>
<organism evidence="1 2">
    <name type="scientific">Rubroshorea leprosula</name>
    <dbReference type="NCBI Taxonomy" id="152421"/>
    <lineage>
        <taxon>Eukaryota</taxon>
        <taxon>Viridiplantae</taxon>
        <taxon>Streptophyta</taxon>
        <taxon>Embryophyta</taxon>
        <taxon>Tracheophyta</taxon>
        <taxon>Spermatophyta</taxon>
        <taxon>Magnoliopsida</taxon>
        <taxon>eudicotyledons</taxon>
        <taxon>Gunneridae</taxon>
        <taxon>Pentapetalae</taxon>
        <taxon>rosids</taxon>
        <taxon>malvids</taxon>
        <taxon>Malvales</taxon>
        <taxon>Dipterocarpaceae</taxon>
        <taxon>Rubroshorea</taxon>
    </lineage>
</organism>
<evidence type="ECO:0000313" key="2">
    <source>
        <dbReference type="Proteomes" id="UP001054252"/>
    </source>
</evidence>